<evidence type="ECO:0000313" key="5">
    <source>
        <dbReference type="EMBL" id="GAU23532.1"/>
    </source>
</evidence>
<dbReference type="InterPro" id="IPR054059">
    <property type="entry name" value="MORF/ORRM1/DAG-like_MORF"/>
</dbReference>
<dbReference type="GO" id="GO:0080156">
    <property type="term" value="P:mitochondrial mRNA modification"/>
    <property type="evidence" value="ECO:0007669"/>
    <property type="project" value="TreeGrafter"/>
</dbReference>
<feature type="domain" description="RRM" evidence="4">
    <location>
        <begin position="139"/>
        <end position="188"/>
    </location>
</feature>
<dbReference type="PANTHER" id="PTHR31346:SF11">
    <property type="entry name" value="ORGANELLE RRM DOMAIN-CONTAINING PROTEIN 1, CHLOROPLASTIC"/>
    <property type="match status" value="1"/>
</dbReference>
<keyword evidence="6" id="KW-1185">Reference proteome</keyword>
<organism evidence="5 6">
    <name type="scientific">Trifolium subterraneum</name>
    <name type="common">Subterranean clover</name>
    <dbReference type="NCBI Taxonomy" id="3900"/>
    <lineage>
        <taxon>Eukaryota</taxon>
        <taxon>Viridiplantae</taxon>
        <taxon>Streptophyta</taxon>
        <taxon>Embryophyta</taxon>
        <taxon>Tracheophyta</taxon>
        <taxon>Spermatophyta</taxon>
        <taxon>Magnoliopsida</taxon>
        <taxon>eudicotyledons</taxon>
        <taxon>Gunneridae</taxon>
        <taxon>Pentapetalae</taxon>
        <taxon>rosids</taxon>
        <taxon>fabids</taxon>
        <taxon>Fabales</taxon>
        <taxon>Fabaceae</taxon>
        <taxon>Papilionoideae</taxon>
        <taxon>50 kb inversion clade</taxon>
        <taxon>NPAAA clade</taxon>
        <taxon>Hologalegina</taxon>
        <taxon>IRL clade</taxon>
        <taxon>Trifolieae</taxon>
        <taxon>Trifolium</taxon>
    </lineage>
</organism>
<feature type="non-terminal residue" evidence="5">
    <location>
        <position position="1"/>
    </location>
</feature>
<dbReference type="Gene3D" id="3.30.70.330">
    <property type="match status" value="1"/>
</dbReference>
<evidence type="ECO:0000256" key="1">
    <source>
        <dbReference type="ARBA" id="ARBA00022664"/>
    </source>
</evidence>
<dbReference type="InterPro" id="IPR012677">
    <property type="entry name" value="Nucleotide-bd_a/b_plait_sf"/>
</dbReference>
<dbReference type="FunFam" id="3.30.70.80:FF:000007">
    <property type="entry name" value="Organelle RRM domain-containing protein 1, chloroplastic"/>
    <property type="match status" value="1"/>
</dbReference>
<proteinExistence type="predicted"/>
<keyword evidence="2" id="KW-0809">Transit peptide</keyword>
<dbReference type="OrthoDB" id="4207594at2759"/>
<dbReference type="GO" id="GO:0003723">
    <property type="term" value="F:RNA binding"/>
    <property type="evidence" value="ECO:0007669"/>
    <property type="project" value="UniProtKB-UniRule"/>
</dbReference>
<dbReference type="GO" id="GO:0006397">
    <property type="term" value="P:mRNA processing"/>
    <property type="evidence" value="ECO:0007669"/>
    <property type="project" value="UniProtKB-KW"/>
</dbReference>
<evidence type="ECO:0000256" key="3">
    <source>
        <dbReference type="PROSITE-ProRule" id="PRU00176"/>
    </source>
</evidence>
<evidence type="ECO:0000256" key="2">
    <source>
        <dbReference type="ARBA" id="ARBA00022946"/>
    </source>
</evidence>
<keyword evidence="3" id="KW-0694">RNA-binding</keyword>
<dbReference type="InterPro" id="IPR037045">
    <property type="entry name" value="S8pro/Inhibitor_I9_sf"/>
</dbReference>
<dbReference type="EMBL" id="DF973271">
    <property type="protein sequence ID" value="GAU23532.1"/>
    <property type="molecule type" value="Genomic_DNA"/>
</dbReference>
<dbReference type="Gene3D" id="3.30.70.80">
    <property type="entry name" value="Peptidase S8 propeptide/proteinase inhibitor I9"/>
    <property type="match status" value="1"/>
</dbReference>
<dbReference type="InterPro" id="IPR039206">
    <property type="entry name" value="MORF/ORRM1/DAG-like"/>
</dbReference>
<accession>A0A2Z6MDI1</accession>
<dbReference type="InterPro" id="IPR035979">
    <property type="entry name" value="RBD_domain_sf"/>
</dbReference>
<dbReference type="Pfam" id="PF00076">
    <property type="entry name" value="RRM_1"/>
    <property type="match status" value="1"/>
</dbReference>
<dbReference type="Proteomes" id="UP000242715">
    <property type="component" value="Unassembled WGS sequence"/>
</dbReference>
<evidence type="ECO:0000313" key="6">
    <source>
        <dbReference type="Proteomes" id="UP000242715"/>
    </source>
</evidence>
<reference evidence="6" key="1">
    <citation type="journal article" date="2017" name="Front. Plant Sci.">
        <title>Climate Clever Clovers: New Paradigm to Reduce the Environmental Footprint of Ruminants by Breeding Low Methanogenic Forages Utilizing Haplotype Variation.</title>
        <authorList>
            <person name="Kaur P."/>
            <person name="Appels R."/>
            <person name="Bayer P.E."/>
            <person name="Keeble-Gagnere G."/>
            <person name="Wang J."/>
            <person name="Hirakawa H."/>
            <person name="Shirasawa K."/>
            <person name="Vercoe P."/>
            <person name="Stefanova K."/>
            <person name="Durmic Z."/>
            <person name="Nichols P."/>
            <person name="Revell C."/>
            <person name="Isobe S.N."/>
            <person name="Edwards D."/>
            <person name="Erskine W."/>
        </authorList>
    </citation>
    <scope>NUCLEOTIDE SEQUENCE [LARGE SCALE GENOMIC DNA]</scope>
    <source>
        <strain evidence="6">cv. Daliak</strain>
    </source>
</reference>
<name>A0A2Z6MDI1_TRISU</name>
<evidence type="ECO:0000259" key="4">
    <source>
        <dbReference type="PROSITE" id="PS50102"/>
    </source>
</evidence>
<dbReference type="PANTHER" id="PTHR31346">
    <property type="entry name" value="MULTIPLE ORGANELLAR RNA EDITING FACTOR 2, CHLOROPLASTIC-RELATED-RELATED"/>
    <property type="match status" value="1"/>
</dbReference>
<dbReference type="SMART" id="SM00360">
    <property type="entry name" value="RRM"/>
    <property type="match status" value="1"/>
</dbReference>
<dbReference type="Pfam" id="PF21864">
    <property type="entry name" value="MORF_dom"/>
    <property type="match status" value="1"/>
</dbReference>
<keyword evidence="1" id="KW-0507">mRNA processing</keyword>
<dbReference type="InterPro" id="IPR000504">
    <property type="entry name" value="RRM_dom"/>
</dbReference>
<gene>
    <name evidence="5" type="ORF">TSUD_40110</name>
</gene>
<dbReference type="SUPFAM" id="SSF54928">
    <property type="entry name" value="RNA-binding domain, RBD"/>
    <property type="match status" value="1"/>
</dbReference>
<dbReference type="GO" id="GO:0005739">
    <property type="term" value="C:mitochondrion"/>
    <property type="evidence" value="ECO:0007669"/>
    <property type="project" value="TreeGrafter"/>
</dbReference>
<dbReference type="GO" id="GO:0016554">
    <property type="term" value="P:cytidine to uridine editing"/>
    <property type="evidence" value="ECO:0007669"/>
    <property type="project" value="InterPro"/>
</dbReference>
<protein>
    <recommendedName>
        <fullName evidence="4">RRM domain-containing protein</fullName>
    </recommendedName>
</protein>
<dbReference type="PROSITE" id="PS50102">
    <property type="entry name" value="RRM"/>
    <property type="match status" value="1"/>
</dbReference>
<sequence length="202" mass="22333">TSNQSSTSQTDMLLFPAGNSKHWVVRMDKPVVGVVTKAQIVDHYAQILTKVMGNEKDAQMCIYHVSWKTNFGFCCELDEDCANDLAGVPGVLSVQPDDNFESENKDYEGRNLENSLNKANSSEASQEVSVKTKKLFVTVKVIIDKISKRSKGYAFIEYTTEEAASAALKEMNGKIINGWMIVVDVAKTTPPRYNTGRARPSA</sequence>
<dbReference type="AlphaFoldDB" id="A0A2Z6MDI1"/>